<protein>
    <recommendedName>
        <fullName evidence="4 9">Beta-casein</fullName>
    </recommendedName>
</protein>
<dbReference type="GO" id="GO:0004869">
    <property type="term" value="F:cysteine-type endopeptidase inhibitor activity"/>
    <property type="evidence" value="ECO:0007669"/>
    <property type="project" value="Ensembl"/>
</dbReference>
<feature type="compositionally biased region" description="Basic and acidic residues" evidence="10">
    <location>
        <begin position="35"/>
        <end position="56"/>
    </location>
</feature>
<feature type="signal peptide" evidence="11">
    <location>
        <begin position="1"/>
        <end position="15"/>
    </location>
</feature>
<reference evidence="12" key="2">
    <citation type="submission" date="2025-08" db="UniProtKB">
        <authorList>
            <consortium name="Ensembl"/>
        </authorList>
    </citation>
    <scope>IDENTIFICATION</scope>
</reference>
<gene>
    <name evidence="12" type="primary">CSN2</name>
</gene>
<proteinExistence type="inferred from homology"/>
<evidence type="ECO:0000256" key="4">
    <source>
        <dbReference type="ARBA" id="ARBA00018977"/>
    </source>
</evidence>
<dbReference type="InterPro" id="IPR001588">
    <property type="entry name" value="Casein"/>
</dbReference>
<evidence type="ECO:0000313" key="12">
    <source>
        <dbReference type="Ensembl" id="ENSPANP00000006531.1"/>
    </source>
</evidence>
<reference evidence="12" key="3">
    <citation type="submission" date="2025-09" db="UniProtKB">
        <authorList>
            <consortium name="Ensembl"/>
        </authorList>
    </citation>
    <scope>IDENTIFICATION</scope>
</reference>
<keyword evidence="6" id="KW-0597">Phosphoprotein</keyword>
<dbReference type="GO" id="GO:0005615">
    <property type="term" value="C:extracellular space"/>
    <property type="evidence" value="ECO:0007669"/>
    <property type="project" value="Ensembl"/>
</dbReference>
<dbReference type="AlphaFoldDB" id="A0A096N2I7"/>
<evidence type="ECO:0000256" key="3">
    <source>
        <dbReference type="ARBA" id="ARBA00008083"/>
    </source>
</evidence>
<dbReference type="Ensembl" id="ENSPANT00000023656.3">
    <property type="protein sequence ID" value="ENSPANP00000006531.1"/>
    <property type="gene ID" value="ENSPANG00000008487.3"/>
</dbReference>
<dbReference type="STRING" id="9555.ENSPANP00000006531"/>
<dbReference type="PROSITE" id="PS00306">
    <property type="entry name" value="CASEIN_ALPHA_BETA"/>
    <property type="match status" value="1"/>
</dbReference>
<dbReference type="Pfam" id="PF00363">
    <property type="entry name" value="Casein"/>
    <property type="match status" value="1"/>
</dbReference>
<dbReference type="HOGENOM" id="CLU_106775_0_0_1"/>
<evidence type="ECO:0000256" key="10">
    <source>
        <dbReference type="SAM" id="MobiDB-lite"/>
    </source>
</evidence>
<keyword evidence="13" id="KW-1185">Reference proteome</keyword>
<feature type="chain" id="PRO_5012023030" description="Beta-casein" evidence="11">
    <location>
        <begin position="16"/>
        <end position="226"/>
    </location>
</feature>
<sequence length="226" mass="25670">MKVIILACLVALALARETVENLSSSEESITQYKQTVEKVKHEDQQQREDERQDKIDPSFQPQPLIYPFVEPIPYGFLPQNILPLAQPAVVLPVPQPEIMEVPKARDTIYTKGRVMPVHKSPMMPFFEPQIPKLTDFENLHLPLPLLQPLMHQVPQPIPQTLALPPQPLWSVPQPKVLPIPQQVVPYPQRAVPVQALLLSQELLLDPTRQIYPVTQPLAPVHNPIRV</sequence>
<dbReference type="GeneTree" id="ENSGT00390000001890"/>
<dbReference type="PANTHER" id="PTHR11500">
    <property type="entry name" value="BETA CASEIN"/>
    <property type="match status" value="1"/>
</dbReference>
<accession>A0A096N2I7</accession>
<evidence type="ECO:0000313" key="13">
    <source>
        <dbReference type="Proteomes" id="UP000028761"/>
    </source>
</evidence>
<keyword evidence="7 11" id="KW-0732">Signal</keyword>
<evidence type="ECO:0000256" key="8">
    <source>
        <dbReference type="ARBA" id="ARBA00022743"/>
    </source>
</evidence>
<keyword evidence="8 9" id="KW-0494">Milk protein</keyword>
<comment type="function">
    <text evidence="1 9">Important role in determination of the surface properties of the casein micelles.</text>
</comment>
<dbReference type="PANTHER" id="PTHR11500:SF0">
    <property type="entry name" value="BETA-CASEIN"/>
    <property type="match status" value="1"/>
</dbReference>
<feature type="region of interest" description="Disordered" evidence="10">
    <location>
        <begin position="35"/>
        <end position="57"/>
    </location>
</feature>
<dbReference type="Proteomes" id="UP000028761">
    <property type="component" value="Chromosome 3"/>
</dbReference>
<keyword evidence="5" id="KW-0964">Secreted</keyword>
<dbReference type="Bgee" id="ENSPANG00000008487">
    <property type="expression patterns" value="Expressed in pericardial fat and 18 other cell types or tissues"/>
</dbReference>
<evidence type="ECO:0000256" key="6">
    <source>
        <dbReference type="ARBA" id="ARBA00022553"/>
    </source>
</evidence>
<organism evidence="12 13">
    <name type="scientific">Papio anubis</name>
    <name type="common">Olive baboon</name>
    <dbReference type="NCBI Taxonomy" id="9555"/>
    <lineage>
        <taxon>Eukaryota</taxon>
        <taxon>Metazoa</taxon>
        <taxon>Chordata</taxon>
        <taxon>Craniata</taxon>
        <taxon>Vertebrata</taxon>
        <taxon>Euteleostomi</taxon>
        <taxon>Mammalia</taxon>
        <taxon>Eutheria</taxon>
        <taxon>Euarchontoglires</taxon>
        <taxon>Primates</taxon>
        <taxon>Haplorrhini</taxon>
        <taxon>Catarrhini</taxon>
        <taxon>Cercopithecidae</taxon>
        <taxon>Cercopithecinae</taxon>
        <taxon>Papio</taxon>
    </lineage>
</organism>
<reference evidence="12 13" key="1">
    <citation type="submission" date="2012-03" db="EMBL/GenBank/DDBJ databases">
        <title>Whole Genome Assembly of Papio anubis.</title>
        <authorList>
            <person name="Liu Y.L."/>
            <person name="Abraham K.A."/>
            <person name="Akbar H.A."/>
            <person name="Ali S.A."/>
            <person name="Anosike U.A."/>
            <person name="Aqrawi P.A."/>
            <person name="Arias F.A."/>
            <person name="Attaway T.A."/>
            <person name="Awwad R.A."/>
            <person name="Babu C.B."/>
            <person name="Bandaranaike D.B."/>
            <person name="Battles P.B."/>
            <person name="Bell A.B."/>
            <person name="Beltran B.B."/>
            <person name="Berhane-Mersha D.B."/>
            <person name="Bess C.B."/>
            <person name="Bickham C.B."/>
            <person name="Bolden T.B."/>
            <person name="Carter K.C."/>
            <person name="Chau D.C."/>
            <person name="Chavez A.C."/>
            <person name="Clerc-Blankenburg K.C."/>
            <person name="Coyle M.C."/>
            <person name="Dao M.D."/>
            <person name="Davila M.L.D."/>
            <person name="Davy-Carroll L.D."/>
            <person name="Denson S.D."/>
            <person name="Dinh H.D."/>
            <person name="Fernandez S.F."/>
            <person name="Fernando P.F."/>
            <person name="Forbes L.F."/>
            <person name="Francis C.F."/>
            <person name="Francisco L.F."/>
            <person name="Fu Q.F."/>
            <person name="Garcia-Iii R.G."/>
            <person name="Garrett T.G."/>
            <person name="Gross S.G."/>
            <person name="Gubbala S.G."/>
            <person name="Hirani K.H."/>
            <person name="Hogues M.H."/>
            <person name="Hollins B.H."/>
            <person name="Jackson L.J."/>
            <person name="Javaid M.J."/>
            <person name="Jhangiani S.J."/>
            <person name="Johnson A.J."/>
            <person name="Johnson B.J."/>
            <person name="Jones J.J."/>
            <person name="Joshi V.J."/>
            <person name="Kalu J.K."/>
            <person name="Khan N.K."/>
            <person name="Korchina V.K."/>
            <person name="Kovar C.K."/>
            <person name="Lago L.L."/>
            <person name="Lara F.L."/>
            <person name="Le T.-K.L."/>
            <person name="Lee S.L."/>
            <person name="Legall-Iii F.L."/>
            <person name="Lemon S.L."/>
            <person name="Liu J.L."/>
            <person name="Liu Y.-S.L."/>
            <person name="Liyanage D.L."/>
            <person name="Lopez J.L."/>
            <person name="Lorensuhewa L.L."/>
            <person name="Mata R.M."/>
            <person name="Mathew T.M."/>
            <person name="Mercado C.M."/>
            <person name="Mercado I.M."/>
            <person name="Morales K.M."/>
            <person name="Morgan M.M."/>
            <person name="Munidasa M.M."/>
            <person name="Ngo D.N."/>
            <person name="Nguyen L.N."/>
            <person name="Nguyen T.N."/>
            <person name="Nguyen N.N."/>
            <person name="Obregon M.O."/>
            <person name="Okwuonu G.O."/>
            <person name="Ongeri F.O."/>
            <person name="Onwere C.O."/>
            <person name="Osifeso I.O."/>
            <person name="Parra A.P."/>
            <person name="Patil S.P."/>
            <person name="Perez A.P."/>
            <person name="Perez Y.P."/>
            <person name="Pham C.P."/>
            <person name="Pu L.-L.P."/>
            <person name="Puazo M.P."/>
            <person name="Quiroz J.Q."/>
            <person name="Rouhana J.R."/>
            <person name="Ruiz M.R."/>
            <person name="Ruiz S.-J.R."/>
            <person name="Saada N.S."/>
            <person name="Santibanez J.S."/>
            <person name="Scheel M.S."/>
            <person name="Schneider B.S."/>
            <person name="Simmons D.S."/>
            <person name="Sisson I.S."/>
            <person name="Tang L.-Y.T."/>
            <person name="Thornton R.T."/>
            <person name="Tisius J.T."/>
            <person name="Toledanes G.T."/>
            <person name="Trejos Z.T."/>
            <person name="Usmani K.U."/>
            <person name="Varghese R.V."/>
            <person name="Vattathil S.V."/>
            <person name="Vee V.V."/>
            <person name="Walker D.W."/>
            <person name="Weissenberger G.W."/>
            <person name="White C.W."/>
            <person name="Williams A.W."/>
            <person name="Woodworth J.W."/>
            <person name="Wright R.W."/>
            <person name="Zhu Y.Z."/>
            <person name="Han Y.H."/>
            <person name="Newsham I.N."/>
            <person name="Nazareth L.N."/>
            <person name="Worley K.W."/>
            <person name="Muzny D.M."/>
            <person name="Rogers J.R."/>
            <person name="Gibbs R.G."/>
        </authorList>
    </citation>
    <scope>NUCLEOTIDE SEQUENCE [LARGE SCALE GENOMIC DNA]</scope>
</reference>
<dbReference type="InterPro" id="IPR016345">
    <property type="entry name" value="Casein_beta"/>
</dbReference>
<evidence type="ECO:0000256" key="5">
    <source>
        <dbReference type="ARBA" id="ARBA00022525"/>
    </source>
</evidence>
<dbReference type="GO" id="GO:0007595">
    <property type="term" value="P:lactation"/>
    <property type="evidence" value="ECO:0007669"/>
    <property type="project" value="Ensembl"/>
</dbReference>
<evidence type="ECO:0000256" key="9">
    <source>
        <dbReference type="PIRNR" id="PIRNR002372"/>
    </source>
</evidence>
<name>A0A096N2I7_PAPAN</name>
<dbReference type="eggNOG" id="ENOG502RU0R">
    <property type="taxonomic scope" value="Eukaryota"/>
</dbReference>
<comment type="similarity">
    <text evidence="3 9">Belongs to the beta-casein family.</text>
</comment>
<dbReference type="PIRSF" id="PIRSF002372">
    <property type="entry name" value="Beta-casein"/>
    <property type="match status" value="1"/>
</dbReference>
<comment type="subcellular location">
    <subcellularLocation>
        <location evidence="2">Secreted</location>
    </subcellularLocation>
</comment>
<evidence type="ECO:0000256" key="2">
    <source>
        <dbReference type="ARBA" id="ARBA00004613"/>
    </source>
</evidence>
<evidence type="ECO:0000256" key="11">
    <source>
        <dbReference type="SAM" id="SignalP"/>
    </source>
</evidence>
<dbReference type="OMA" id="EIMEVPK"/>
<evidence type="ECO:0000256" key="7">
    <source>
        <dbReference type="ARBA" id="ARBA00022729"/>
    </source>
</evidence>
<dbReference type="InterPro" id="IPR031305">
    <property type="entry name" value="Casein_CS"/>
</dbReference>
<evidence type="ECO:0000256" key="1">
    <source>
        <dbReference type="ARBA" id="ARBA00002287"/>
    </source>
</evidence>